<dbReference type="AlphaFoldDB" id="A0A1Q8ZS92"/>
<dbReference type="Pfam" id="PF00497">
    <property type="entry name" value="SBP_bac_3"/>
    <property type="match status" value="1"/>
</dbReference>
<dbReference type="PANTHER" id="PTHR38834:SF3">
    <property type="entry name" value="SOLUTE-BINDING PROTEIN FAMILY 3_N-TERMINAL DOMAIN-CONTAINING PROTEIN"/>
    <property type="match status" value="1"/>
</dbReference>
<feature type="domain" description="Solute-binding protein family 3/N-terminal" evidence="1">
    <location>
        <begin position="23"/>
        <end position="232"/>
    </location>
</feature>
<organism evidence="2 3">
    <name type="scientific">Rhizobium oryziradicis</name>
    <dbReference type="NCBI Taxonomy" id="1867956"/>
    <lineage>
        <taxon>Bacteria</taxon>
        <taxon>Pseudomonadati</taxon>
        <taxon>Pseudomonadota</taxon>
        <taxon>Alphaproteobacteria</taxon>
        <taxon>Hyphomicrobiales</taxon>
        <taxon>Rhizobiaceae</taxon>
        <taxon>Rhizobium/Agrobacterium group</taxon>
        <taxon>Rhizobium</taxon>
    </lineage>
</organism>
<gene>
    <name evidence="2" type="ORF">BJF95_07465</name>
</gene>
<sequence>MVLFASLFAWVSAARAENSITLTTEDYPPYNFVENGVYKGAGYDQMVLIMKDAGIHYTVELMPWARAYAMAQLNTPTCVFSTAHTPERNALFKWVEPLAVDRNVIAAKVGSGIHVDNLEQARRYRVGTQRDDYTQTFLEKNGFKEIDLASSLDLTLKKLEIGRIDLIPLSEKFFHDLVGRGHPLEQQFVMTEQIFALACSKSVPDAQIEKMQASLNKLIANGQQQAIFKRYGLMISP</sequence>
<proteinExistence type="predicted"/>
<dbReference type="Gene3D" id="3.40.190.10">
    <property type="entry name" value="Periplasmic binding protein-like II"/>
    <property type="match status" value="2"/>
</dbReference>
<dbReference type="PANTHER" id="PTHR38834">
    <property type="entry name" value="PERIPLASMIC SUBSTRATE BINDING PROTEIN FAMILY 3"/>
    <property type="match status" value="1"/>
</dbReference>
<dbReference type="SUPFAM" id="SSF53850">
    <property type="entry name" value="Periplasmic binding protein-like II"/>
    <property type="match status" value="1"/>
</dbReference>
<dbReference type="Proteomes" id="UP000186894">
    <property type="component" value="Unassembled WGS sequence"/>
</dbReference>
<evidence type="ECO:0000313" key="2">
    <source>
        <dbReference type="EMBL" id="OLP44820.1"/>
    </source>
</evidence>
<reference evidence="2 3" key="1">
    <citation type="submission" date="2016-09" db="EMBL/GenBank/DDBJ databases">
        <title>Rhizobium oryziradicis sp. nov., isolated from the root of rice.</title>
        <authorList>
            <person name="Zhao J."/>
            <person name="Zhang X."/>
        </authorList>
    </citation>
    <scope>NUCLEOTIDE SEQUENCE [LARGE SCALE GENOMIC DNA]</scope>
    <source>
        <strain evidence="2 3">N19</strain>
    </source>
</reference>
<dbReference type="EMBL" id="MKIM01000027">
    <property type="protein sequence ID" value="OLP44820.1"/>
    <property type="molecule type" value="Genomic_DNA"/>
</dbReference>
<protein>
    <submittedName>
        <fullName evidence="2">ABC transporter substrate-binding protein</fullName>
    </submittedName>
</protein>
<evidence type="ECO:0000313" key="3">
    <source>
        <dbReference type="Proteomes" id="UP000186894"/>
    </source>
</evidence>
<comment type="caution">
    <text evidence="2">The sequence shown here is derived from an EMBL/GenBank/DDBJ whole genome shotgun (WGS) entry which is preliminary data.</text>
</comment>
<name>A0A1Q8ZS92_9HYPH</name>
<evidence type="ECO:0000259" key="1">
    <source>
        <dbReference type="Pfam" id="PF00497"/>
    </source>
</evidence>
<keyword evidence="3" id="KW-1185">Reference proteome</keyword>
<accession>A0A1Q8ZS92</accession>
<dbReference type="InterPro" id="IPR001638">
    <property type="entry name" value="Solute-binding_3/MltF_N"/>
</dbReference>
<dbReference type="STRING" id="1867956.BJF95_07465"/>